<evidence type="ECO:0000313" key="2">
    <source>
        <dbReference type="Proteomes" id="UP000201129"/>
    </source>
</evidence>
<accession>D7RMF1</accession>
<dbReference type="GeneID" id="9384448"/>
<reference evidence="1 2" key="2">
    <citation type="journal article" date="2011" name="Virol. J.">
        <title>Sequence characteristics of T4-like bacteriophage IME08 benome termini revealed by high throughput sequencing.</title>
        <authorList>
            <person name="Jiang X."/>
            <person name="Jiang H."/>
            <person name="Li C."/>
            <person name="Wang S."/>
            <person name="Mi Z."/>
            <person name="An X."/>
            <person name="Chen J."/>
            <person name="Tong Y."/>
        </authorList>
    </citation>
    <scope>NUCLEOTIDE SEQUENCE [LARGE SCALE GENOMIC DNA]</scope>
</reference>
<reference evidence="1 2" key="1">
    <citation type="journal article" date="2011" name="Arch. Virol.">
        <title>The complete genome sequence of a novel T4-like bacteriophage, IME08.</title>
        <authorList>
            <person name="Jiang H."/>
            <person name="Jiang X."/>
            <person name="Wang S."/>
            <person name="Li C."/>
            <person name="Chen B."/>
            <person name="An X."/>
            <person name="Mi Z."/>
            <person name="Chen J."/>
            <person name="Tong Y."/>
        </authorList>
    </citation>
    <scope>NUCLEOTIDE SEQUENCE [LARGE SCALE GENOMIC DNA]</scope>
</reference>
<dbReference type="KEGG" id="vg:9384448"/>
<proteinExistence type="predicted"/>
<dbReference type="Proteomes" id="UP000201129">
    <property type="component" value="Segment"/>
</dbReference>
<organism evidence="1 2">
    <name type="scientific">Escherichia phage IME08</name>
    <dbReference type="NCBI Taxonomy" id="698728"/>
    <lineage>
        <taxon>Viruses</taxon>
        <taxon>Duplodnaviria</taxon>
        <taxon>Heunggongvirae</taxon>
        <taxon>Uroviricota</taxon>
        <taxon>Caudoviricetes</taxon>
        <taxon>Pantevenvirales</taxon>
        <taxon>Straboviridae</taxon>
        <taxon>Tevenvirinae</taxon>
        <taxon>Dhakavirus</taxon>
        <taxon>Dhakavirus ime08</taxon>
    </lineage>
</organism>
<keyword evidence="2" id="KW-1185">Reference proteome</keyword>
<dbReference type="RefSeq" id="YP_003734288.1">
    <property type="nucleotide sequence ID" value="NC_014260.1"/>
</dbReference>
<dbReference type="OrthoDB" id="4606at10239"/>
<dbReference type="EMBL" id="HM071924">
    <property type="protein sequence ID" value="ADI55467.1"/>
    <property type="molecule type" value="Genomic_DNA"/>
</dbReference>
<gene>
    <name evidence="1" type="primary">2</name>
</gene>
<name>D7RMF1_9CAUD</name>
<sequence length="289" mass="32950">MDYRTFTEKIRMERMSIFSYINEATETTKGSKPTRSEQQWIALGVEYAKAKAKGVSAKKFAEDKGIKYSSFTSAMSRYSSRIKTAVQVEKLQNKPGNKLTKAERQLILVNSFRKSIRDKIANEGAAVNNKSAKWFTETLKKGIRGHQVSKPSPGKLYAYIYDAKHKDTLPYWDKYPLIIYLGLGKHNLMYGLNLHYIPPKARQQFLEELLKQYASTPTITNSTKLKIDWSKVKGFAGADVMIKAYIPGNIKGPLVEIKPSDWANVVMLPLQQFMSKGKRYSAQKVWKNS</sequence>
<evidence type="ECO:0000313" key="1">
    <source>
        <dbReference type="EMBL" id="ADI55467.1"/>
    </source>
</evidence>
<protein>
    <submittedName>
        <fullName evidence="1">Gp2 DNA end protector protein</fullName>
    </submittedName>
</protein>